<organism evidence="2 3">
    <name type="scientific">Gallibacterium anatis 12656/12</name>
    <dbReference type="NCBI Taxonomy" id="1195244"/>
    <lineage>
        <taxon>Bacteria</taxon>
        <taxon>Pseudomonadati</taxon>
        <taxon>Pseudomonadota</taxon>
        <taxon>Gammaproteobacteria</taxon>
        <taxon>Pasteurellales</taxon>
        <taxon>Pasteurellaceae</taxon>
        <taxon>Gallibacterium</taxon>
    </lineage>
</organism>
<keyword evidence="1" id="KW-1133">Transmembrane helix</keyword>
<evidence type="ECO:0000256" key="1">
    <source>
        <dbReference type="SAM" id="Phobius"/>
    </source>
</evidence>
<dbReference type="Proteomes" id="UP000016529">
    <property type="component" value="Unassembled WGS sequence"/>
</dbReference>
<gene>
    <name evidence="2" type="ORF">N561_00955</name>
</gene>
<sequence length="36" mass="4262">MLLSRFDVDILPVVLFIVNTASYILLYYLRLFLVNN</sequence>
<feature type="transmembrane region" description="Helical" evidence="1">
    <location>
        <begin position="12"/>
        <end position="33"/>
    </location>
</feature>
<comment type="caution">
    <text evidence="2">The sequence shown here is derived from an EMBL/GenBank/DDBJ whole genome shotgun (WGS) entry which is preliminary data.</text>
</comment>
<name>U1H4W8_9PAST</name>
<reference evidence="2 3" key="1">
    <citation type="journal article" date="2013" name="Genome Announc.">
        <title>Draft Genome Sequence of Gallibacterium anatis bv. haemolytica 12656-12 Liver, an Isolate Obtained from the Liver of a Septicemic Chicken.</title>
        <authorList>
            <person name="Kudirkiene E."/>
            <person name="Christensen H."/>
            <person name="Bojesen A.M."/>
        </authorList>
    </citation>
    <scope>NUCLEOTIDE SEQUENCE [LARGE SCALE GENOMIC DNA]</scope>
    <source>
        <strain evidence="2">12656/12</strain>
    </source>
</reference>
<keyword evidence="1" id="KW-0472">Membrane</keyword>
<dbReference type="AlphaFoldDB" id="U1H4W8"/>
<keyword evidence="1" id="KW-0812">Transmembrane</keyword>
<evidence type="ECO:0000313" key="3">
    <source>
        <dbReference type="Proteomes" id="UP000016529"/>
    </source>
</evidence>
<accession>U1H4W8</accession>
<proteinExistence type="predicted"/>
<evidence type="ECO:0000313" key="2">
    <source>
        <dbReference type="EMBL" id="ERF79501.1"/>
    </source>
</evidence>
<dbReference type="EMBL" id="AVOX01000004">
    <property type="protein sequence ID" value="ERF79501.1"/>
    <property type="molecule type" value="Genomic_DNA"/>
</dbReference>
<protein>
    <submittedName>
        <fullName evidence="2">Uncharacterized protein</fullName>
    </submittedName>
</protein>